<dbReference type="KEGG" id="spal:FM071_04910"/>
<sequence length="117" mass="13547">MKKISLKLLIAIFIASAGTNSFAKDCNIMTSPIDLSRMTFAGSSYYLQTIPIVAGKTFKYTSFFDAYQEFEKNTRKWFKDTICKEKGLDGVANYKIQWQQTDKMYYFTATFDAYENK</sequence>
<evidence type="ECO:0000313" key="2">
    <source>
        <dbReference type="EMBL" id="QOP45660.1"/>
    </source>
</evidence>
<proteinExistence type="predicted"/>
<evidence type="ECO:0000313" key="3">
    <source>
        <dbReference type="Proteomes" id="UP000593580"/>
    </source>
</evidence>
<organism evidence="2 3">
    <name type="scientific">Sulfurimonas paralvinellae</name>
    <dbReference type="NCBI Taxonomy" id="317658"/>
    <lineage>
        <taxon>Bacteria</taxon>
        <taxon>Pseudomonadati</taxon>
        <taxon>Campylobacterota</taxon>
        <taxon>Epsilonproteobacteria</taxon>
        <taxon>Campylobacterales</taxon>
        <taxon>Sulfurimonadaceae</taxon>
        <taxon>Sulfurimonas</taxon>
    </lineage>
</organism>
<name>A0A7M1B7J5_9BACT</name>
<gene>
    <name evidence="2" type="ORF">FM071_04910</name>
</gene>
<reference evidence="2 3" key="1">
    <citation type="submission" date="2019-07" db="EMBL/GenBank/DDBJ databases">
        <title>Sulfurimonas paralvinellae sp. nov., a novel mesophilic, hydrogen- and sulfur-oxidizing chemolithoautotroph within the Epsilonproteo- bacteria isolated from a deep-sea hydrothermal vent polychaete nest, reclassification of Thiomicrospira denitrificans as Sulfurimonas denitrificans comb. nov. and emended description of the genus Sulfurimonas.</title>
        <authorList>
            <person name="Wang S."/>
            <person name="Jiang L."/>
            <person name="Shao Z."/>
        </authorList>
    </citation>
    <scope>NUCLEOTIDE SEQUENCE [LARGE SCALE GENOMIC DNA]</scope>
    <source>
        <strain evidence="2 3">GO25</strain>
    </source>
</reference>
<feature type="chain" id="PRO_5032595678" evidence="1">
    <location>
        <begin position="24"/>
        <end position="117"/>
    </location>
</feature>
<accession>A0A7M1B7J5</accession>
<keyword evidence="3" id="KW-1185">Reference proteome</keyword>
<dbReference type="EMBL" id="CP041406">
    <property type="protein sequence ID" value="QOP45660.1"/>
    <property type="molecule type" value="Genomic_DNA"/>
</dbReference>
<feature type="signal peptide" evidence="1">
    <location>
        <begin position="1"/>
        <end position="23"/>
    </location>
</feature>
<dbReference type="AlphaFoldDB" id="A0A7M1B7J5"/>
<evidence type="ECO:0000256" key="1">
    <source>
        <dbReference type="SAM" id="SignalP"/>
    </source>
</evidence>
<dbReference type="RefSeq" id="WP_193111908.1">
    <property type="nucleotide sequence ID" value="NZ_CP041406.1"/>
</dbReference>
<keyword evidence="1" id="KW-0732">Signal</keyword>
<dbReference type="Proteomes" id="UP000593580">
    <property type="component" value="Chromosome"/>
</dbReference>
<protein>
    <submittedName>
        <fullName evidence="2">Uncharacterized protein</fullName>
    </submittedName>
</protein>